<evidence type="ECO:0000313" key="9">
    <source>
        <dbReference type="EMBL" id="KAA6375778.1"/>
    </source>
</evidence>
<accession>A0A5J4UZC6</accession>
<keyword evidence="4 7" id="KW-1133">Transmembrane helix</keyword>
<comment type="subcellular location">
    <subcellularLocation>
        <location evidence="1">Membrane</location>
        <topology evidence="1">Multi-pass membrane protein</topology>
    </subcellularLocation>
</comment>
<evidence type="ECO:0000259" key="8">
    <source>
        <dbReference type="Pfam" id="PF01569"/>
    </source>
</evidence>
<evidence type="ECO:0000256" key="5">
    <source>
        <dbReference type="ARBA" id="ARBA00023136"/>
    </source>
</evidence>
<evidence type="ECO:0000256" key="4">
    <source>
        <dbReference type="ARBA" id="ARBA00022989"/>
    </source>
</evidence>
<evidence type="ECO:0000313" key="10">
    <source>
        <dbReference type="Proteomes" id="UP000324800"/>
    </source>
</evidence>
<reference evidence="9 10" key="1">
    <citation type="submission" date="2019-03" db="EMBL/GenBank/DDBJ databases">
        <title>Single cell metagenomics reveals metabolic interactions within the superorganism composed of flagellate Streblomastix strix and complex community of Bacteroidetes bacteria on its surface.</title>
        <authorList>
            <person name="Treitli S.C."/>
            <person name="Kolisko M."/>
            <person name="Husnik F."/>
            <person name="Keeling P."/>
            <person name="Hampl V."/>
        </authorList>
    </citation>
    <scope>NUCLEOTIDE SEQUENCE [LARGE SCALE GENOMIC DNA]</scope>
    <source>
        <strain evidence="9">ST1C</strain>
    </source>
</reference>
<feature type="transmembrane region" description="Helical" evidence="7">
    <location>
        <begin position="84"/>
        <end position="106"/>
    </location>
</feature>
<feature type="transmembrane region" description="Helical" evidence="7">
    <location>
        <begin position="171"/>
        <end position="191"/>
    </location>
</feature>
<feature type="transmembrane region" description="Helical" evidence="7">
    <location>
        <begin position="12"/>
        <end position="30"/>
    </location>
</feature>
<evidence type="ECO:0000256" key="1">
    <source>
        <dbReference type="ARBA" id="ARBA00004141"/>
    </source>
</evidence>
<name>A0A5J4UZC6_9EUKA</name>
<dbReference type="OrthoDB" id="8907274at2759"/>
<organism evidence="9 10">
    <name type="scientific">Streblomastix strix</name>
    <dbReference type="NCBI Taxonomy" id="222440"/>
    <lineage>
        <taxon>Eukaryota</taxon>
        <taxon>Metamonada</taxon>
        <taxon>Preaxostyla</taxon>
        <taxon>Oxymonadida</taxon>
        <taxon>Streblomastigidae</taxon>
        <taxon>Streblomastix</taxon>
    </lineage>
</organism>
<evidence type="ECO:0000256" key="6">
    <source>
        <dbReference type="SAM" id="MobiDB-lite"/>
    </source>
</evidence>
<dbReference type="Pfam" id="PF01569">
    <property type="entry name" value="PAP2"/>
    <property type="match status" value="1"/>
</dbReference>
<dbReference type="InterPro" id="IPR043216">
    <property type="entry name" value="PAP-like"/>
</dbReference>
<evidence type="ECO:0000256" key="2">
    <source>
        <dbReference type="ARBA" id="ARBA00008816"/>
    </source>
</evidence>
<feature type="compositionally biased region" description="Low complexity" evidence="6">
    <location>
        <begin position="213"/>
        <end position="225"/>
    </location>
</feature>
<protein>
    <submittedName>
        <fullName evidence="9">Phosphatidate phosphatase</fullName>
    </submittedName>
</protein>
<feature type="transmembrane region" description="Helical" evidence="7">
    <location>
        <begin position="58"/>
        <end position="77"/>
    </location>
</feature>
<dbReference type="GO" id="GO:0008195">
    <property type="term" value="F:phosphatidate phosphatase activity"/>
    <property type="evidence" value="ECO:0007669"/>
    <property type="project" value="TreeGrafter"/>
</dbReference>
<gene>
    <name evidence="9" type="ORF">EZS28_028696</name>
</gene>
<dbReference type="GO" id="GO:0046839">
    <property type="term" value="P:phospholipid dephosphorylation"/>
    <property type="evidence" value="ECO:0007669"/>
    <property type="project" value="TreeGrafter"/>
</dbReference>
<comment type="similarity">
    <text evidence="2">Belongs to the PA-phosphatase related phosphoesterase family.</text>
</comment>
<dbReference type="PANTHER" id="PTHR10165:SF35">
    <property type="entry name" value="RE23632P"/>
    <property type="match status" value="1"/>
</dbReference>
<keyword evidence="5 7" id="KW-0472">Membrane</keyword>
<dbReference type="PANTHER" id="PTHR10165">
    <property type="entry name" value="LIPID PHOSPHATE PHOSPHATASE"/>
    <property type="match status" value="1"/>
</dbReference>
<dbReference type="InterPro" id="IPR036938">
    <property type="entry name" value="PAP2/HPO_sf"/>
</dbReference>
<feature type="region of interest" description="Disordered" evidence="6">
    <location>
        <begin position="198"/>
        <end position="284"/>
    </location>
</feature>
<feature type="non-terminal residue" evidence="9">
    <location>
        <position position="321"/>
    </location>
</feature>
<dbReference type="EMBL" id="SNRW01010995">
    <property type="protein sequence ID" value="KAA6375778.1"/>
    <property type="molecule type" value="Genomic_DNA"/>
</dbReference>
<sequence length="321" mass="37142">MSFETHQIVRYIILVFLSFIPVLVGIFLLIQDPVYRDFSLDDQSIAHELKDDTISEGFLLGIIFFGSFIASSIYIIFSPKKLQSLLSCIISIFFGFGVSQSVTLLLKVNIGRLRPDFLQRCMPDMQDVYRYTQQDIPKYGRLLAHNFLCTGDPKVIKEGHFSFPSQHTSSISYAFVFVACLAYIWSYTYFFGRQQQHKKQKPVNKQDTESEKTTNQNTNHNQNPQRVASPNKRRTTEKEQTVERQQSLNNNNNKGRQSQYKRRSEHEMQEEGNIRQKDEGDEKDHHFDIRIGTREGMSKSFLFQASSVLGMGLMIISMFVA</sequence>
<dbReference type="Proteomes" id="UP000324800">
    <property type="component" value="Unassembled WGS sequence"/>
</dbReference>
<dbReference type="GO" id="GO:0016020">
    <property type="term" value="C:membrane"/>
    <property type="evidence" value="ECO:0007669"/>
    <property type="project" value="UniProtKB-SubCell"/>
</dbReference>
<feature type="compositionally biased region" description="Polar residues" evidence="6">
    <location>
        <begin position="243"/>
        <end position="258"/>
    </location>
</feature>
<feature type="domain" description="Phosphatidic acid phosphatase type 2/haloperoxidase" evidence="8">
    <location>
        <begin position="91"/>
        <end position="184"/>
    </location>
</feature>
<keyword evidence="3 7" id="KW-0812">Transmembrane</keyword>
<dbReference type="GO" id="GO:0006644">
    <property type="term" value="P:phospholipid metabolic process"/>
    <property type="evidence" value="ECO:0007669"/>
    <property type="project" value="InterPro"/>
</dbReference>
<dbReference type="Gene3D" id="1.20.144.10">
    <property type="entry name" value="Phosphatidic acid phosphatase type 2/haloperoxidase"/>
    <property type="match status" value="1"/>
</dbReference>
<dbReference type="AlphaFoldDB" id="A0A5J4UZC6"/>
<evidence type="ECO:0000256" key="3">
    <source>
        <dbReference type="ARBA" id="ARBA00022692"/>
    </source>
</evidence>
<evidence type="ECO:0000256" key="7">
    <source>
        <dbReference type="SAM" id="Phobius"/>
    </source>
</evidence>
<feature type="compositionally biased region" description="Basic and acidic residues" evidence="6">
    <location>
        <begin position="262"/>
        <end position="284"/>
    </location>
</feature>
<dbReference type="InterPro" id="IPR000326">
    <property type="entry name" value="PAP2/HPO"/>
</dbReference>
<proteinExistence type="inferred from homology"/>
<comment type="caution">
    <text evidence="9">The sequence shown here is derived from an EMBL/GenBank/DDBJ whole genome shotgun (WGS) entry which is preliminary data.</text>
</comment>
<feature type="transmembrane region" description="Helical" evidence="7">
    <location>
        <begin position="301"/>
        <end position="320"/>
    </location>
</feature>
<dbReference type="SUPFAM" id="SSF48317">
    <property type="entry name" value="Acid phosphatase/Vanadium-dependent haloperoxidase"/>
    <property type="match status" value="1"/>
</dbReference>